<reference evidence="6 7" key="1">
    <citation type="submission" date="2020-04" db="EMBL/GenBank/DDBJ databases">
        <title>Whole-genome sequencing of Vibrio spp. from China reveals different genetic environments of blaCTX-M-14 among diverse lineages.</title>
        <authorList>
            <person name="Zheng Z."/>
            <person name="Ye L."/>
            <person name="Chen S."/>
        </authorList>
    </citation>
    <scope>NUCLEOTIDE SEQUENCE [LARGE SCALE GENOMIC DNA]</scope>
    <source>
        <strain evidence="6 7">Vb1636</strain>
    </source>
</reference>
<dbReference type="SMART" id="SM00411">
    <property type="entry name" value="BHL"/>
    <property type="match status" value="1"/>
</dbReference>
<name>A0A7H8DZM7_VIBAL</name>
<dbReference type="InterPro" id="IPR000119">
    <property type="entry name" value="Hist_DNA-bd"/>
</dbReference>
<organism evidence="6 7">
    <name type="scientific">Vibrio alginolyticus</name>
    <dbReference type="NCBI Taxonomy" id="663"/>
    <lineage>
        <taxon>Bacteria</taxon>
        <taxon>Pseudomonadati</taxon>
        <taxon>Pseudomonadota</taxon>
        <taxon>Gammaproteobacteria</taxon>
        <taxon>Vibrionales</taxon>
        <taxon>Vibrionaceae</taxon>
        <taxon>Vibrio</taxon>
    </lineage>
</organism>
<dbReference type="SUPFAM" id="SSF47729">
    <property type="entry name" value="IHF-like DNA-binding proteins"/>
    <property type="match status" value="1"/>
</dbReference>
<evidence type="ECO:0000256" key="2">
    <source>
        <dbReference type="ARBA" id="ARBA00010529"/>
    </source>
</evidence>
<proteinExistence type="inferred from homology"/>
<sequence length="107" mass="11605">MSKQKAVGKHELISAMKKETGALREECELVFDAFIEEISTQTMIEGNAVLLSGFGTFAPRLKKARAGRNPKTGAPAIVAARDKLTFSASDVFRDELANKVNEIKGAH</sequence>
<dbReference type="Gene3D" id="4.10.520.10">
    <property type="entry name" value="IHF-like DNA-binding proteins"/>
    <property type="match status" value="1"/>
</dbReference>
<keyword evidence="4" id="KW-0238">DNA-binding</keyword>
<dbReference type="AlphaFoldDB" id="A0A7H8DZM7"/>
<keyword evidence="3" id="KW-0226">DNA condensation</keyword>
<dbReference type="PANTHER" id="PTHR33175:SF3">
    <property type="entry name" value="DNA-BINDING PROTEIN HU-BETA"/>
    <property type="match status" value="1"/>
</dbReference>
<dbReference type="GO" id="GO:0030527">
    <property type="term" value="F:structural constituent of chromatin"/>
    <property type="evidence" value="ECO:0007669"/>
    <property type="project" value="InterPro"/>
</dbReference>
<comment type="similarity">
    <text evidence="2 5">Belongs to the bacterial histone-like protein family.</text>
</comment>
<dbReference type="EMBL" id="JABCMA010000025">
    <property type="protein sequence ID" value="NMR75554.1"/>
    <property type="molecule type" value="Genomic_DNA"/>
</dbReference>
<dbReference type="PROSITE" id="PS00045">
    <property type="entry name" value="HISTONE_LIKE"/>
    <property type="match status" value="1"/>
</dbReference>
<evidence type="ECO:0000313" key="6">
    <source>
        <dbReference type="EMBL" id="NMR75554.1"/>
    </source>
</evidence>
<dbReference type="InterPro" id="IPR020816">
    <property type="entry name" value="Histone-like_DNA-bd_CS"/>
</dbReference>
<dbReference type="GO" id="GO:0030261">
    <property type="term" value="P:chromosome condensation"/>
    <property type="evidence" value="ECO:0007669"/>
    <property type="project" value="UniProtKB-KW"/>
</dbReference>
<evidence type="ECO:0000256" key="4">
    <source>
        <dbReference type="ARBA" id="ARBA00023125"/>
    </source>
</evidence>
<comment type="caution">
    <text evidence="6">The sequence shown here is derived from an EMBL/GenBank/DDBJ whole genome shotgun (WGS) entry which is preliminary data.</text>
</comment>
<evidence type="ECO:0000256" key="3">
    <source>
        <dbReference type="ARBA" id="ARBA00023067"/>
    </source>
</evidence>
<dbReference type="PANTHER" id="PTHR33175">
    <property type="entry name" value="DNA-BINDING PROTEIN HU"/>
    <property type="match status" value="1"/>
</dbReference>
<dbReference type="PRINTS" id="PR01727">
    <property type="entry name" value="DNABINDINGHU"/>
</dbReference>
<accession>A0A7H8DZM7</accession>
<protein>
    <submittedName>
        <fullName evidence="6">Integration host factor</fullName>
    </submittedName>
</protein>
<dbReference type="GO" id="GO:0003677">
    <property type="term" value="F:DNA binding"/>
    <property type="evidence" value="ECO:0007669"/>
    <property type="project" value="UniProtKB-KW"/>
</dbReference>
<evidence type="ECO:0000256" key="5">
    <source>
        <dbReference type="RuleBase" id="RU003939"/>
    </source>
</evidence>
<dbReference type="Pfam" id="PF00216">
    <property type="entry name" value="Bac_DNA_binding"/>
    <property type="match status" value="1"/>
</dbReference>
<dbReference type="Proteomes" id="UP000565155">
    <property type="component" value="Unassembled WGS sequence"/>
</dbReference>
<evidence type="ECO:0000313" key="7">
    <source>
        <dbReference type="Proteomes" id="UP000565155"/>
    </source>
</evidence>
<dbReference type="InterPro" id="IPR010992">
    <property type="entry name" value="IHF-like_DNA-bd_dom_sf"/>
</dbReference>
<comment type="function">
    <text evidence="1">Histone-like DNA-binding protein which is capable of wrapping DNA to stabilize it, and thus to prevent its denaturation under extreme environmental conditions.</text>
</comment>
<evidence type="ECO:0000256" key="1">
    <source>
        <dbReference type="ARBA" id="ARBA00003819"/>
    </source>
</evidence>
<gene>
    <name evidence="6" type="ORF">HKB35_18220</name>
</gene>
<dbReference type="RefSeq" id="WP_052484255.1">
    <property type="nucleotide sequence ID" value="NZ_CP046774.1"/>
</dbReference>